<dbReference type="STRING" id="642492.Clole_2428"/>
<keyword evidence="2" id="KW-0456">Lyase</keyword>
<reference evidence="2 3" key="1">
    <citation type="journal article" date="2011" name="J. Bacteriol.">
        <title>Complete genome sequence of the cellulose-degrading bacterium Cellulosilyticum lentocellum.</title>
        <authorList>
            <consortium name="US DOE Joint Genome Institute"/>
            <person name="Miller D.A."/>
            <person name="Suen G."/>
            <person name="Bruce D."/>
            <person name="Copeland A."/>
            <person name="Cheng J.F."/>
            <person name="Detter C."/>
            <person name="Goodwin L.A."/>
            <person name="Han C.S."/>
            <person name="Hauser L.J."/>
            <person name="Land M.L."/>
            <person name="Lapidus A."/>
            <person name="Lucas S."/>
            <person name="Meincke L."/>
            <person name="Pitluck S."/>
            <person name="Tapia R."/>
            <person name="Teshima H."/>
            <person name="Woyke T."/>
            <person name="Fox B.G."/>
            <person name="Angert E.R."/>
            <person name="Currie C.R."/>
        </authorList>
    </citation>
    <scope>NUCLEOTIDE SEQUENCE [LARGE SCALE GENOMIC DNA]</scope>
    <source>
        <strain evidence="3">ATCC 49066 / DSM 5427 / NCIMB 11756 / RHM5</strain>
    </source>
</reference>
<feature type="transmembrane region" description="Helical" evidence="1">
    <location>
        <begin position="6"/>
        <end position="31"/>
    </location>
</feature>
<evidence type="ECO:0000313" key="2">
    <source>
        <dbReference type="EMBL" id="ADZ84134.1"/>
    </source>
</evidence>
<sequence length="167" mass="18988">MKQIKITYWLLGFGCGIILSGIVGTICTLNVQEYKISVSSTEELEPIETNNQDEEIKPDNEKVEEYKTEKYEDEIQVSNQDSSEKDRLEVNAQIPEEIPEEIEIYIPSMSNATQIAGILEDAGIIDDSKAFIDFLKQNKKTTKLKHGKITFPKIVTYEEILSILLNN</sequence>
<accession>F2JGP2</accession>
<keyword evidence="1" id="KW-1133">Transmembrane helix</keyword>
<keyword evidence="1" id="KW-0472">Membrane</keyword>
<protein>
    <submittedName>
        <fullName evidence="2">Aminodeoxychorismate lyase</fullName>
    </submittedName>
</protein>
<evidence type="ECO:0000313" key="3">
    <source>
        <dbReference type="Proteomes" id="UP000008467"/>
    </source>
</evidence>
<dbReference type="Gene3D" id="3.30.1490.480">
    <property type="entry name" value="Endolytic murein transglycosylase"/>
    <property type="match status" value="1"/>
</dbReference>
<keyword evidence="1" id="KW-0812">Transmembrane</keyword>
<name>F2JGP2_CELLD</name>
<dbReference type="RefSeq" id="WP_013657427.1">
    <property type="nucleotide sequence ID" value="NC_015275.1"/>
</dbReference>
<dbReference type="AlphaFoldDB" id="F2JGP2"/>
<gene>
    <name evidence="2" type="ordered locus">Clole_2428</name>
</gene>
<dbReference type="GO" id="GO:0016829">
    <property type="term" value="F:lyase activity"/>
    <property type="evidence" value="ECO:0007669"/>
    <property type="project" value="UniProtKB-KW"/>
</dbReference>
<proteinExistence type="predicted"/>
<dbReference type="EMBL" id="CP002582">
    <property type="protein sequence ID" value="ADZ84134.1"/>
    <property type="molecule type" value="Genomic_DNA"/>
</dbReference>
<keyword evidence="3" id="KW-1185">Reference proteome</keyword>
<dbReference type="Proteomes" id="UP000008467">
    <property type="component" value="Chromosome"/>
</dbReference>
<evidence type="ECO:0000256" key="1">
    <source>
        <dbReference type="SAM" id="Phobius"/>
    </source>
</evidence>
<dbReference type="HOGENOM" id="CLU_1591610_0_0_9"/>
<dbReference type="KEGG" id="cle:Clole_2428"/>
<organism evidence="2 3">
    <name type="scientific">Cellulosilyticum lentocellum (strain ATCC 49066 / DSM 5427 / NCIMB 11756 / RHM5)</name>
    <name type="common">Clostridium lentocellum</name>
    <dbReference type="NCBI Taxonomy" id="642492"/>
    <lineage>
        <taxon>Bacteria</taxon>
        <taxon>Bacillati</taxon>
        <taxon>Bacillota</taxon>
        <taxon>Clostridia</taxon>
        <taxon>Lachnospirales</taxon>
        <taxon>Cellulosilyticaceae</taxon>
        <taxon>Cellulosilyticum</taxon>
    </lineage>
</organism>